<proteinExistence type="inferred from homology"/>
<reference evidence="4" key="1">
    <citation type="submission" date="2021-01" db="EMBL/GenBank/DDBJ databases">
        <title>Whole genome shotgun sequence of Planobispora rosea NBRC 15558.</title>
        <authorList>
            <person name="Komaki H."/>
            <person name="Tamura T."/>
        </authorList>
    </citation>
    <scope>NUCLEOTIDE SEQUENCE</scope>
    <source>
        <strain evidence="4">NBRC 15558</strain>
    </source>
</reference>
<evidence type="ECO:0000313" key="5">
    <source>
        <dbReference type="Proteomes" id="UP000655044"/>
    </source>
</evidence>
<name>A0A8J3RZY9_PLARO</name>
<dbReference type="AlphaFoldDB" id="A0A8J3RZY9"/>
<evidence type="ECO:0000259" key="3">
    <source>
        <dbReference type="PROSITE" id="PS01031"/>
    </source>
</evidence>
<organism evidence="4 5">
    <name type="scientific">Planobispora rosea</name>
    <dbReference type="NCBI Taxonomy" id="35762"/>
    <lineage>
        <taxon>Bacteria</taxon>
        <taxon>Bacillati</taxon>
        <taxon>Actinomycetota</taxon>
        <taxon>Actinomycetes</taxon>
        <taxon>Streptosporangiales</taxon>
        <taxon>Streptosporangiaceae</taxon>
        <taxon>Planobispora</taxon>
    </lineage>
</organism>
<dbReference type="InterPro" id="IPR002068">
    <property type="entry name" value="A-crystallin/Hsp20_dom"/>
</dbReference>
<dbReference type="InterPro" id="IPR031107">
    <property type="entry name" value="Small_HSP"/>
</dbReference>
<comment type="similarity">
    <text evidence="1 2">Belongs to the small heat shock protein (HSP20) family.</text>
</comment>
<dbReference type="SUPFAM" id="SSF49764">
    <property type="entry name" value="HSP20-like chaperones"/>
    <property type="match status" value="1"/>
</dbReference>
<evidence type="ECO:0000313" key="4">
    <source>
        <dbReference type="EMBL" id="GIH84443.1"/>
    </source>
</evidence>
<sequence>MLSPMIDSFLQDLEQQFGQLRRESAGAVMPMDGVRRDQDLLLRFDVPGIDPDSIEVTVERGVLSVSATRQESLGEDERLFVRERPMGVFTRRVYLPDHLDADAIEAAYNNGVLAVRIPVLEQAKPRKIEVVKETKAITG</sequence>
<evidence type="ECO:0000256" key="2">
    <source>
        <dbReference type="RuleBase" id="RU003616"/>
    </source>
</evidence>
<dbReference type="InterPro" id="IPR008978">
    <property type="entry name" value="HSP20-like_chaperone"/>
</dbReference>
<dbReference type="CDD" id="cd06464">
    <property type="entry name" value="ACD_sHsps-like"/>
    <property type="match status" value="1"/>
</dbReference>
<dbReference type="OrthoDB" id="5242916at2"/>
<dbReference type="Proteomes" id="UP000655044">
    <property type="component" value="Unassembled WGS sequence"/>
</dbReference>
<feature type="domain" description="SHSP" evidence="3">
    <location>
        <begin position="22"/>
        <end position="134"/>
    </location>
</feature>
<dbReference type="PROSITE" id="PS01031">
    <property type="entry name" value="SHSP"/>
    <property type="match status" value="1"/>
</dbReference>
<dbReference type="Pfam" id="PF00011">
    <property type="entry name" value="HSP20"/>
    <property type="match status" value="1"/>
</dbReference>
<comment type="caution">
    <text evidence="4">The sequence shown here is derived from an EMBL/GenBank/DDBJ whole genome shotgun (WGS) entry which is preliminary data.</text>
</comment>
<keyword evidence="5" id="KW-1185">Reference proteome</keyword>
<dbReference type="PANTHER" id="PTHR11527">
    <property type="entry name" value="HEAT-SHOCK PROTEIN 20 FAMILY MEMBER"/>
    <property type="match status" value="1"/>
</dbReference>
<protein>
    <recommendedName>
        <fullName evidence="3">SHSP domain-containing protein</fullName>
    </recommendedName>
</protein>
<dbReference type="EMBL" id="BOOI01000024">
    <property type="protein sequence ID" value="GIH84443.1"/>
    <property type="molecule type" value="Genomic_DNA"/>
</dbReference>
<accession>A0A8J3RZY9</accession>
<dbReference type="Gene3D" id="2.60.40.790">
    <property type="match status" value="1"/>
</dbReference>
<evidence type="ECO:0000256" key="1">
    <source>
        <dbReference type="PROSITE-ProRule" id="PRU00285"/>
    </source>
</evidence>
<gene>
    <name evidence="4" type="ORF">Pro02_28510</name>
</gene>